<accession>A0A455SJT8</accession>
<feature type="signal peptide" evidence="1">
    <location>
        <begin position="1"/>
        <end position="28"/>
    </location>
</feature>
<protein>
    <submittedName>
        <fullName evidence="2">Uncharacterized protein</fullName>
    </submittedName>
</protein>
<evidence type="ECO:0000313" key="2">
    <source>
        <dbReference type="EMBL" id="BBH87219.1"/>
    </source>
</evidence>
<gene>
    <name evidence="2" type="ORF">KTC_19700</name>
</gene>
<evidence type="ECO:0000256" key="1">
    <source>
        <dbReference type="SAM" id="SignalP"/>
    </source>
</evidence>
<feature type="chain" id="PRO_5019802886" evidence="1">
    <location>
        <begin position="29"/>
        <end position="150"/>
    </location>
</feature>
<name>A0A455SJT8_9CHLR</name>
<dbReference type="AlphaFoldDB" id="A0A455SJT8"/>
<keyword evidence="1" id="KW-0732">Signal</keyword>
<dbReference type="EMBL" id="AP019376">
    <property type="protein sequence ID" value="BBH87219.1"/>
    <property type="molecule type" value="Genomic_DNA"/>
</dbReference>
<reference evidence="2" key="1">
    <citation type="submission" date="2018-12" db="EMBL/GenBank/DDBJ databases">
        <title>Novel natural products biosynthetic potential of the class Ktedonobacteria.</title>
        <authorList>
            <person name="Zheng Y."/>
            <person name="Saitou A."/>
            <person name="Wang C.M."/>
            <person name="Toyoda A."/>
            <person name="Minakuchi Y."/>
            <person name="Sekiguchi Y."/>
            <person name="Ueda K."/>
            <person name="Takano H."/>
            <person name="Sakai Y."/>
            <person name="Yokota A."/>
            <person name="Yabe S."/>
        </authorList>
    </citation>
    <scope>NUCLEOTIDE SEQUENCE</scope>
    <source>
        <strain evidence="2">COM3</strain>
    </source>
</reference>
<sequence length="150" mass="15899">MKHLLLPLCAVVLAIGAFAILPGSTALAASAPTDTCTTDDNVIRLRTSLQGLLPTTTITITPCAAHALNQQQPLTIDNDGTFPAFSSPWLPLFFSRLLTPHASTIFQTLHTCSHPEQGVSFSILLPTLMGTLSGPISYLQATHPTFSCVS</sequence>
<proteinExistence type="predicted"/>
<organism evidence="2">
    <name type="scientific">Thermosporothrix sp. COM3</name>
    <dbReference type="NCBI Taxonomy" id="2490863"/>
    <lineage>
        <taxon>Bacteria</taxon>
        <taxon>Bacillati</taxon>
        <taxon>Chloroflexota</taxon>
        <taxon>Ktedonobacteria</taxon>
        <taxon>Ktedonobacterales</taxon>
        <taxon>Thermosporotrichaceae</taxon>
        <taxon>Thermosporothrix</taxon>
    </lineage>
</organism>